<evidence type="ECO:0008006" key="3">
    <source>
        <dbReference type="Google" id="ProtNLM"/>
    </source>
</evidence>
<protein>
    <recommendedName>
        <fullName evidence="3">Lipoprotein</fullName>
    </recommendedName>
</protein>
<proteinExistence type="predicted"/>
<comment type="caution">
    <text evidence="1">The sequence shown here is derived from an EMBL/GenBank/DDBJ whole genome shotgun (WGS) entry which is preliminary data.</text>
</comment>
<dbReference type="EMBL" id="BORB01000069">
    <property type="protein sequence ID" value="GIN59905.1"/>
    <property type="molecule type" value="Genomic_DNA"/>
</dbReference>
<reference evidence="1 2" key="1">
    <citation type="submission" date="2021-03" db="EMBL/GenBank/DDBJ databases">
        <title>Antimicrobial resistance genes in bacteria isolated from Japanese honey, and their potential for conferring macrolide and lincosamide resistance in the American foulbrood pathogen Paenibacillus larvae.</title>
        <authorList>
            <person name="Okamoto M."/>
            <person name="Kumagai M."/>
            <person name="Kanamori H."/>
            <person name="Takamatsu D."/>
        </authorList>
    </citation>
    <scope>NUCLEOTIDE SEQUENCE [LARGE SCALE GENOMIC DNA]</scope>
    <source>
        <strain evidence="1 2">J8TS2</strain>
    </source>
</reference>
<accession>A0ABQ4KPN9</accession>
<evidence type="ECO:0000313" key="2">
    <source>
        <dbReference type="Proteomes" id="UP000679950"/>
    </source>
</evidence>
<organism evidence="1 2">
    <name type="scientific">Lederbergia ruris</name>
    <dbReference type="NCBI Taxonomy" id="217495"/>
    <lineage>
        <taxon>Bacteria</taxon>
        <taxon>Bacillati</taxon>
        <taxon>Bacillota</taxon>
        <taxon>Bacilli</taxon>
        <taxon>Bacillales</taxon>
        <taxon>Bacillaceae</taxon>
        <taxon>Lederbergia</taxon>
    </lineage>
</organism>
<dbReference type="RefSeq" id="WP_212967551.1">
    <property type="nucleotide sequence ID" value="NZ_BORB01000069.1"/>
</dbReference>
<dbReference type="PROSITE" id="PS51257">
    <property type="entry name" value="PROKAR_LIPOPROTEIN"/>
    <property type="match status" value="1"/>
</dbReference>
<dbReference type="Proteomes" id="UP000679950">
    <property type="component" value="Unassembled WGS sequence"/>
</dbReference>
<gene>
    <name evidence="1" type="ORF">J8TS2_42240</name>
</gene>
<evidence type="ECO:0000313" key="1">
    <source>
        <dbReference type="EMBL" id="GIN59905.1"/>
    </source>
</evidence>
<keyword evidence="2" id="KW-1185">Reference proteome</keyword>
<name>A0ABQ4KPN9_9BACI</name>
<sequence length="144" mass="16192">MKYLGRFLFVMIVFLSLAGCSQLLHSEELLGEEERSSLEVAVNSDTGQGTLDLVTPTITEGDTEIEIKMTGIDENKTTFISVANEDVFEGKIKNNEVYTLDISDIKDARRTDYNPKVQLLQTSNDEESGDIVTFKQVRYSVEKE</sequence>